<keyword evidence="1" id="KW-0489">Methyltransferase</keyword>
<sequence length="47" mass="5388">MTEITKETLFSSNTQAENEQLSILKRHFPNCFDKQGAFLPEKMAEAL</sequence>
<organism evidence="1 2">
    <name type="scientific">Haemophilus influenzae</name>
    <dbReference type="NCBI Taxonomy" id="727"/>
    <lineage>
        <taxon>Bacteria</taxon>
        <taxon>Pseudomonadati</taxon>
        <taxon>Pseudomonadota</taxon>
        <taxon>Gammaproteobacteria</taxon>
        <taxon>Pasteurellales</taxon>
        <taxon>Pasteurellaceae</taxon>
        <taxon>Haemophilus</taxon>
    </lineage>
</organism>
<dbReference type="GO" id="GO:0008168">
    <property type="term" value="F:methyltransferase activity"/>
    <property type="evidence" value="ECO:0007669"/>
    <property type="project" value="UniProtKB-KW"/>
</dbReference>
<dbReference type="AlphaFoldDB" id="A0A2V0S6E4"/>
<keyword evidence="1" id="KW-0808">Transferase</keyword>
<dbReference type="Proteomes" id="UP000249936">
    <property type="component" value="Unassembled WGS sequence"/>
</dbReference>
<dbReference type="GO" id="GO:0032259">
    <property type="term" value="P:methylation"/>
    <property type="evidence" value="ECO:0007669"/>
    <property type="project" value="UniProtKB-KW"/>
</dbReference>
<dbReference type="RefSeq" id="WP_005667674.1">
    <property type="nucleotide sequence ID" value="NZ_AP018781.1"/>
</dbReference>
<protein>
    <submittedName>
        <fullName evidence="1">Type iii restriction-modification system methyltransferase</fullName>
    </submittedName>
</protein>
<proteinExistence type="predicted"/>
<gene>
    <name evidence="1" type="ORF">NCTC11872_00900</name>
</gene>
<evidence type="ECO:0000313" key="1">
    <source>
        <dbReference type="EMBL" id="SPX41303.1"/>
    </source>
</evidence>
<accession>A0A2V0S6E4</accession>
<name>A0A2V0S6E4_HAEIF</name>
<evidence type="ECO:0000313" key="2">
    <source>
        <dbReference type="Proteomes" id="UP000249936"/>
    </source>
</evidence>
<reference evidence="1 2" key="1">
    <citation type="submission" date="2018-06" db="EMBL/GenBank/DDBJ databases">
        <authorList>
            <consortium name="Pathogen Informatics"/>
            <person name="Doyle S."/>
        </authorList>
    </citation>
    <scope>NUCLEOTIDE SEQUENCE [LARGE SCALE GENOMIC DNA]</scope>
    <source>
        <strain evidence="1 2">NCTC11872</strain>
    </source>
</reference>
<dbReference type="EMBL" id="UASK01000005">
    <property type="protein sequence ID" value="SPX41303.1"/>
    <property type="molecule type" value="Genomic_DNA"/>
</dbReference>